<evidence type="ECO:0008006" key="3">
    <source>
        <dbReference type="Google" id="ProtNLM"/>
    </source>
</evidence>
<sequence>GGGIATWLIYGAADASLSLFALVVPAGAATPVHDHLAWGIVGLYAGEQDEEVFRRAGPGDEHHAPLELTERNHLLPGDFYVLLPPEGDIHRVLTTSAVPSVSIHLLGNDTGCTWRHAFTPEDSGVRSFRSGWSNRPCRD</sequence>
<evidence type="ECO:0000313" key="1">
    <source>
        <dbReference type="EMBL" id="KPV48719.1"/>
    </source>
</evidence>
<dbReference type="Proteomes" id="UP000050509">
    <property type="component" value="Unassembled WGS sequence"/>
</dbReference>
<dbReference type="EMBL" id="LJCR01002448">
    <property type="protein sequence ID" value="KPV48719.1"/>
    <property type="molecule type" value="Genomic_DNA"/>
</dbReference>
<comment type="caution">
    <text evidence="1">The sequence shown here is derived from an EMBL/GenBank/DDBJ whole genome shotgun (WGS) entry which is preliminary data.</text>
</comment>
<feature type="non-terminal residue" evidence="1">
    <location>
        <position position="1"/>
    </location>
</feature>
<dbReference type="AlphaFoldDB" id="A0A0P9D855"/>
<keyword evidence="2" id="KW-1185">Reference proteome</keyword>
<evidence type="ECO:0000313" key="2">
    <source>
        <dbReference type="Proteomes" id="UP000050509"/>
    </source>
</evidence>
<dbReference type="InterPro" id="IPR014710">
    <property type="entry name" value="RmlC-like_jellyroll"/>
</dbReference>
<proteinExistence type="predicted"/>
<dbReference type="SUPFAM" id="SSF51182">
    <property type="entry name" value="RmlC-like cupins"/>
    <property type="match status" value="1"/>
</dbReference>
<name>A0A0P9D855_9CHLR</name>
<protein>
    <recommendedName>
        <fullName evidence="3">Cysteine dioxygenase</fullName>
    </recommendedName>
</protein>
<dbReference type="PATRIC" id="fig|186479.3.peg.4920"/>
<dbReference type="InterPro" id="IPR011051">
    <property type="entry name" value="RmlC_Cupin_sf"/>
</dbReference>
<accession>A0A0P9D855</accession>
<gene>
    <name evidence="1" type="ORF">SE17_36565</name>
</gene>
<reference evidence="1 2" key="1">
    <citation type="submission" date="2015-09" db="EMBL/GenBank/DDBJ databases">
        <title>Draft genome sequence of Kouleothrix aurantiaca JCM 19913.</title>
        <authorList>
            <person name="Hemp J."/>
        </authorList>
    </citation>
    <scope>NUCLEOTIDE SEQUENCE [LARGE SCALE GENOMIC DNA]</scope>
    <source>
        <strain evidence="1 2">COM-B</strain>
    </source>
</reference>
<organism evidence="1 2">
    <name type="scientific">Kouleothrix aurantiaca</name>
    <dbReference type="NCBI Taxonomy" id="186479"/>
    <lineage>
        <taxon>Bacteria</taxon>
        <taxon>Bacillati</taxon>
        <taxon>Chloroflexota</taxon>
        <taxon>Chloroflexia</taxon>
        <taxon>Chloroflexales</taxon>
        <taxon>Roseiflexineae</taxon>
        <taxon>Roseiflexaceae</taxon>
        <taxon>Kouleothrix</taxon>
    </lineage>
</organism>
<dbReference type="Gene3D" id="2.60.120.10">
    <property type="entry name" value="Jelly Rolls"/>
    <property type="match status" value="1"/>
</dbReference>